<dbReference type="RefSeq" id="WP_054584092.1">
    <property type="nucleotide sequence ID" value="NZ_LGUC01000001.1"/>
</dbReference>
<name>A0A0P7HD41_9EURY</name>
<gene>
    <name evidence="2" type="ORF">SY89_02258</name>
</gene>
<protein>
    <submittedName>
        <fullName evidence="2">Uncharacterized protein</fullName>
    </submittedName>
</protein>
<dbReference type="STRING" id="699431.SY89_02258"/>
<sequence>MASRNAPSDLVSDYANLRTIPAILGIVFALTSLYQFGGIATVELTWISYTLTTQHAMLVSLGTFVVAFASSETKSFDYYEDWEKVVIAAGPVLIVGHQYVGFVTDAIANNSPTGGILAFVITLAAWGVAVR</sequence>
<organism evidence="2 3">
    <name type="scientific">Halolamina pelagica</name>
    <dbReference type="NCBI Taxonomy" id="699431"/>
    <lineage>
        <taxon>Archaea</taxon>
        <taxon>Methanobacteriati</taxon>
        <taxon>Methanobacteriota</taxon>
        <taxon>Stenosarchaea group</taxon>
        <taxon>Halobacteria</taxon>
        <taxon>Halobacteriales</taxon>
        <taxon>Haloferacaceae</taxon>
    </lineage>
</organism>
<comment type="caution">
    <text evidence="2">The sequence shown here is derived from an EMBL/GenBank/DDBJ whole genome shotgun (WGS) entry which is preliminary data.</text>
</comment>
<evidence type="ECO:0000256" key="1">
    <source>
        <dbReference type="SAM" id="Phobius"/>
    </source>
</evidence>
<keyword evidence="3" id="KW-1185">Reference proteome</keyword>
<dbReference type="OrthoDB" id="219405at2157"/>
<feature type="transmembrane region" description="Helical" evidence="1">
    <location>
        <begin position="82"/>
        <end position="100"/>
    </location>
</feature>
<evidence type="ECO:0000313" key="2">
    <source>
        <dbReference type="EMBL" id="KPN31511.1"/>
    </source>
</evidence>
<proteinExistence type="predicted"/>
<dbReference type="InterPro" id="IPR058336">
    <property type="entry name" value="VP3-like_halobact-type"/>
</dbReference>
<accession>A0A0P7HD41</accession>
<keyword evidence="1" id="KW-1133">Transmembrane helix</keyword>
<dbReference type="Proteomes" id="UP000050535">
    <property type="component" value="Unassembled WGS sequence"/>
</dbReference>
<feature type="transmembrane region" description="Helical" evidence="1">
    <location>
        <begin position="20"/>
        <end position="40"/>
    </location>
</feature>
<reference evidence="3" key="1">
    <citation type="submission" date="2013-11" db="EMBL/GenBank/DDBJ databases">
        <authorList>
            <person name="Hoang H.T."/>
            <person name="Killian M.L."/>
            <person name="Madson D.M."/>
            <person name="Arruda P.H.E."/>
            <person name="Sun D."/>
            <person name="Schwartz K.J."/>
            <person name="Yoon K."/>
        </authorList>
    </citation>
    <scope>NUCLEOTIDE SEQUENCE [LARGE SCALE GENOMIC DNA]</scope>
    <source>
        <strain evidence="3">CDK2</strain>
    </source>
</reference>
<evidence type="ECO:0000313" key="3">
    <source>
        <dbReference type="Proteomes" id="UP000050535"/>
    </source>
</evidence>
<feature type="transmembrane region" description="Helical" evidence="1">
    <location>
        <begin position="112"/>
        <end position="130"/>
    </location>
</feature>
<feature type="transmembrane region" description="Helical" evidence="1">
    <location>
        <begin position="46"/>
        <end position="70"/>
    </location>
</feature>
<keyword evidence="1" id="KW-0472">Membrane</keyword>
<dbReference type="EMBL" id="LGUC01000001">
    <property type="protein sequence ID" value="KPN31511.1"/>
    <property type="molecule type" value="Genomic_DNA"/>
</dbReference>
<dbReference type="Pfam" id="PF26064">
    <property type="entry name" value="DUF8023"/>
    <property type="match status" value="1"/>
</dbReference>
<keyword evidence="1" id="KW-0812">Transmembrane</keyword>
<dbReference type="AlphaFoldDB" id="A0A0P7HD41"/>